<keyword evidence="3" id="KW-1185">Reference proteome</keyword>
<keyword evidence="1" id="KW-1133">Transmembrane helix</keyword>
<proteinExistence type="predicted"/>
<dbReference type="AlphaFoldDB" id="A0A3N7HQL8"/>
<protein>
    <submittedName>
        <fullName evidence="2">Uncharacterized protein</fullName>
    </submittedName>
</protein>
<dbReference type="Proteomes" id="UP000006729">
    <property type="component" value="Chromosome 14"/>
</dbReference>
<keyword evidence="1" id="KW-0812">Transmembrane</keyword>
<name>A0A3N7HQL8_POPTR</name>
<dbReference type="InParanoid" id="A0A3N7HQL8"/>
<dbReference type="EMBL" id="CM009303">
    <property type="protein sequence ID" value="RQP00005.1"/>
    <property type="molecule type" value="Genomic_DNA"/>
</dbReference>
<evidence type="ECO:0000313" key="2">
    <source>
        <dbReference type="EMBL" id="RQP00005.1"/>
    </source>
</evidence>
<evidence type="ECO:0000313" key="3">
    <source>
        <dbReference type="Proteomes" id="UP000006729"/>
    </source>
</evidence>
<evidence type="ECO:0000256" key="1">
    <source>
        <dbReference type="SAM" id="Phobius"/>
    </source>
</evidence>
<keyword evidence="1" id="KW-0472">Membrane</keyword>
<reference evidence="2 3" key="1">
    <citation type="journal article" date="2006" name="Science">
        <title>The genome of black cottonwood, Populus trichocarpa (Torr. &amp; Gray).</title>
        <authorList>
            <person name="Tuskan G.A."/>
            <person name="Difazio S."/>
            <person name="Jansson S."/>
            <person name="Bohlmann J."/>
            <person name="Grigoriev I."/>
            <person name="Hellsten U."/>
            <person name="Putnam N."/>
            <person name="Ralph S."/>
            <person name="Rombauts S."/>
            <person name="Salamov A."/>
            <person name="Schein J."/>
            <person name="Sterck L."/>
            <person name="Aerts A."/>
            <person name="Bhalerao R.R."/>
            <person name="Bhalerao R.P."/>
            <person name="Blaudez D."/>
            <person name="Boerjan W."/>
            <person name="Brun A."/>
            <person name="Brunner A."/>
            <person name="Busov V."/>
            <person name="Campbell M."/>
            <person name="Carlson J."/>
            <person name="Chalot M."/>
            <person name="Chapman J."/>
            <person name="Chen G.L."/>
            <person name="Cooper D."/>
            <person name="Coutinho P.M."/>
            <person name="Couturier J."/>
            <person name="Covert S."/>
            <person name="Cronk Q."/>
            <person name="Cunningham R."/>
            <person name="Davis J."/>
            <person name="Degroeve S."/>
            <person name="Dejardin A."/>
            <person name="Depamphilis C."/>
            <person name="Detter J."/>
            <person name="Dirks B."/>
            <person name="Dubchak I."/>
            <person name="Duplessis S."/>
            <person name="Ehlting J."/>
            <person name="Ellis B."/>
            <person name="Gendler K."/>
            <person name="Goodstein D."/>
            <person name="Gribskov M."/>
            <person name="Grimwood J."/>
            <person name="Groover A."/>
            <person name="Gunter L."/>
            <person name="Hamberger B."/>
            <person name="Heinze B."/>
            <person name="Helariutta Y."/>
            <person name="Henrissat B."/>
            <person name="Holligan D."/>
            <person name="Holt R."/>
            <person name="Huang W."/>
            <person name="Islam-Faridi N."/>
            <person name="Jones S."/>
            <person name="Jones-Rhoades M."/>
            <person name="Jorgensen R."/>
            <person name="Joshi C."/>
            <person name="Kangasjarvi J."/>
            <person name="Karlsson J."/>
            <person name="Kelleher C."/>
            <person name="Kirkpatrick R."/>
            <person name="Kirst M."/>
            <person name="Kohler A."/>
            <person name="Kalluri U."/>
            <person name="Larimer F."/>
            <person name="Leebens-Mack J."/>
            <person name="Leple J.C."/>
            <person name="Locascio P."/>
            <person name="Lou Y."/>
            <person name="Lucas S."/>
            <person name="Martin F."/>
            <person name="Montanini B."/>
            <person name="Napoli C."/>
            <person name="Nelson D.R."/>
            <person name="Nelson C."/>
            <person name="Nieminen K."/>
            <person name="Nilsson O."/>
            <person name="Pereda V."/>
            <person name="Peter G."/>
            <person name="Philippe R."/>
            <person name="Pilate G."/>
            <person name="Poliakov A."/>
            <person name="Razumovskaya J."/>
            <person name="Richardson P."/>
            <person name="Rinaldi C."/>
            <person name="Ritland K."/>
            <person name="Rouze P."/>
            <person name="Ryaboy D."/>
            <person name="Schmutz J."/>
            <person name="Schrader J."/>
            <person name="Segerman B."/>
            <person name="Shin H."/>
            <person name="Siddiqui A."/>
            <person name="Sterky F."/>
            <person name="Terry A."/>
            <person name="Tsai C.J."/>
            <person name="Uberbacher E."/>
            <person name="Unneberg P."/>
            <person name="Vahala J."/>
            <person name="Wall K."/>
            <person name="Wessler S."/>
            <person name="Yang G."/>
            <person name="Yin T."/>
            <person name="Douglas C."/>
            <person name="Marra M."/>
            <person name="Sandberg G."/>
            <person name="Van de Peer Y."/>
            <person name="Rokhsar D."/>
        </authorList>
    </citation>
    <scope>NUCLEOTIDE SEQUENCE [LARGE SCALE GENOMIC DNA]</scope>
    <source>
        <strain evidence="3">cv. Nisqually</strain>
    </source>
</reference>
<gene>
    <name evidence="2" type="ORF">POPTR_014G105550</name>
</gene>
<organism evidence="2 3">
    <name type="scientific">Populus trichocarpa</name>
    <name type="common">Western balsam poplar</name>
    <name type="synonym">Populus balsamifera subsp. trichocarpa</name>
    <dbReference type="NCBI Taxonomy" id="3694"/>
    <lineage>
        <taxon>Eukaryota</taxon>
        <taxon>Viridiplantae</taxon>
        <taxon>Streptophyta</taxon>
        <taxon>Embryophyta</taxon>
        <taxon>Tracheophyta</taxon>
        <taxon>Spermatophyta</taxon>
        <taxon>Magnoliopsida</taxon>
        <taxon>eudicotyledons</taxon>
        <taxon>Gunneridae</taxon>
        <taxon>Pentapetalae</taxon>
        <taxon>rosids</taxon>
        <taxon>fabids</taxon>
        <taxon>Malpighiales</taxon>
        <taxon>Salicaceae</taxon>
        <taxon>Saliceae</taxon>
        <taxon>Populus</taxon>
    </lineage>
</organism>
<accession>A0A3N7HQL8</accession>
<feature type="transmembrane region" description="Helical" evidence="1">
    <location>
        <begin position="17"/>
        <end position="36"/>
    </location>
</feature>
<sequence length="100" mass="12083">MQVGNYSMRALLWLKKVWSYLSLIKLLWWLGSVPVYRYMHNFLGQMEFERVPCLTLHGNVPHNHIVHHLTMFQNMWQRESHCSQLPGIEKCKWQNWSNLS</sequence>